<name>A0A067SYK9_GALM3</name>
<evidence type="ECO:0000259" key="2">
    <source>
        <dbReference type="Pfam" id="PF13598"/>
    </source>
</evidence>
<dbReference type="PANTHER" id="PTHR31005">
    <property type="entry name" value="DUF4139 DOMAIN-CONTAINING PROTEIN"/>
    <property type="match status" value="1"/>
</dbReference>
<dbReference type="NCBIfam" id="TIGR02231">
    <property type="entry name" value="mucoidy inhibitor MuiA family protein"/>
    <property type="match status" value="1"/>
</dbReference>
<feature type="coiled-coil region" evidence="1">
    <location>
        <begin position="150"/>
        <end position="177"/>
    </location>
</feature>
<reference evidence="5" key="1">
    <citation type="journal article" date="2014" name="Proc. Natl. Acad. Sci. U.S.A.">
        <title>Extensive sampling of basidiomycete genomes demonstrates inadequacy of the white-rot/brown-rot paradigm for wood decay fungi.</title>
        <authorList>
            <person name="Riley R."/>
            <person name="Salamov A.A."/>
            <person name="Brown D.W."/>
            <person name="Nagy L.G."/>
            <person name="Floudas D."/>
            <person name="Held B.W."/>
            <person name="Levasseur A."/>
            <person name="Lombard V."/>
            <person name="Morin E."/>
            <person name="Otillar R."/>
            <person name="Lindquist E.A."/>
            <person name="Sun H."/>
            <person name="LaButti K.M."/>
            <person name="Schmutz J."/>
            <person name="Jabbour D."/>
            <person name="Luo H."/>
            <person name="Baker S.E."/>
            <person name="Pisabarro A.G."/>
            <person name="Walton J.D."/>
            <person name="Blanchette R.A."/>
            <person name="Henrissat B."/>
            <person name="Martin F."/>
            <person name="Cullen D."/>
            <person name="Hibbett D.S."/>
            <person name="Grigoriev I.V."/>
        </authorList>
    </citation>
    <scope>NUCLEOTIDE SEQUENCE [LARGE SCALE GENOMIC DNA]</scope>
    <source>
        <strain evidence="5">CBS 339.88</strain>
    </source>
</reference>
<dbReference type="InterPro" id="IPR037291">
    <property type="entry name" value="DUF4139"/>
</dbReference>
<dbReference type="Pfam" id="PF13598">
    <property type="entry name" value="DUF4139"/>
    <property type="match status" value="1"/>
</dbReference>
<proteinExistence type="predicted"/>
<dbReference type="PANTHER" id="PTHR31005:SF8">
    <property type="entry name" value="DUF4139 DOMAIN-CONTAINING PROTEIN"/>
    <property type="match status" value="1"/>
</dbReference>
<dbReference type="InterPro" id="IPR025554">
    <property type="entry name" value="DUF4140"/>
</dbReference>
<dbReference type="InterPro" id="IPR011935">
    <property type="entry name" value="CHP02231"/>
</dbReference>
<keyword evidence="1" id="KW-0175">Coiled coil</keyword>
<dbReference type="EMBL" id="KL142391">
    <property type="protein sequence ID" value="KDR71858.1"/>
    <property type="molecule type" value="Genomic_DNA"/>
</dbReference>
<accession>A0A067SYK9</accession>
<dbReference type="HOGENOM" id="CLU_010457_2_0_1"/>
<evidence type="ECO:0000259" key="3">
    <source>
        <dbReference type="Pfam" id="PF13600"/>
    </source>
</evidence>
<feature type="domain" description="DUF4139" evidence="2">
    <location>
        <begin position="206"/>
        <end position="572"/>
    </location>
</feature>
<dbReference type="AlphaFoldDB" id="A0A067SYK9"/>
<sequence length="583" mass="63219">MATTAAPPSFEAGVNIINLDTTVASKISNVNLYSGRAEISRLYKFAAATGANKLVITCLPDVLENDTLRVEGRGAGIIHDVSVAFAPPVKPPTTSEALSALLSKKEELDYSIARCKRCLQGLEKYLGTLNVNHVEVSQVSAVVDNYDTTTAKFETRIMQLEKELVDVEAAIQTEKTNLQSQGALKPQLRKVATIGFFADQAGEFEIRLIYVVGSATWNATYDVRVSTQSKEVPVQIFYKAAILQSTGEIWNDVPLTLETASPSFGSALPSIYPWKLSVYKPPVPARKKSSMKVFRKGAPSSAPKTAEELEESDDDMGFGLFDDGPALDLGLSFAQVTSKGDLSATFLIPGLVTVPSDGTTHTFTIRNLDLQAKLSWISIPKHDTTTRLTAKISNNSDYTLIPGKANIYVDGSFISSINLPLVSPSETFDCPLGTDQSIRIVYQPRESKASKSGFYSKASNTTYSQRITIHNTKPATVNELIIIDQIPVSEDSQISVVLKAPRLTFPELGTLAGEPKVPPLVSVEDGVKAVWHDSSDTGDISALGKDGKLKWICSLPSQKKLNLLLQWEVSFPAQTVVVGLNTR</sequence>
<dbReference type="OrthoDB" id="10068793at2759"/>
<evidence type="ECO:0000313" key="5">
    <source>
        <dbReference type="Proteomes" id="UP000027222"/>
    </source>
</evidence>
<evidence type="ECO:0000313" key="4">
    <source>
        <dbReference type="EMBL" id="KDR71858.1"/>
    </source>
</evidence>
<dbReference type="STRING" id="685588.A0A067SYK9"/>
<protein>
    <recommendedName>
        <fullName evidence="6">DUF4139 domain-containing protein</fullName>
    </recommendedName>
</protein>
<keyword evidence="5" id="KW-1185">Reference proteome</keyword>
<gene>
    <name evidence="4" type="ORF">GALMADRAFT_126825</name>
</gene>
<evidence type="ECO:0008006" key="6">
    <source>
        <dbReference type="Google" id="ProtNLM"/>
    </source>
</evidence>
<dbReference type="Proteomes" id="UP000027222">
    <property type="component" value="Unassembled WGS sequence"/>
</dbReference>
<dbReference type="Pfam" id="PF13600">
    <property type="entry name" value="DUF4140"/>
    <property type="match status" value="1"/>
</dbReference>
<feature type="domain" description="DUF4140" evidence="3">
    <location>
        <begin position="30"/>
        <end position="128"/>
    </location>
</feature>
<evidence type="ECO:0000256" key="1">
    <source>
        <dbReference type="SAM" id="Coils"/>
    </source>
</evidence>
<organism evidence="4 5">
    <name type="scientific">Galerina marginata (strain CBS 339.88)</name>
    <dbReference type="NCBI Taxonomy" id="685588"/>
    <lineage>
        <taxon>Eukaryota</taxon>
        <taxon>Fungi</taxon>
        <taxon>Dikarya</taxon>
        <taxon>Basidiomycota</taxon>
        <taxon>Agaricomycotina</taxon>
        <taxon>Agaricomycetes</taxon>
        <taxon>Agaricomycetidae</taxon>
        <taxon>Agaricales</taxon>
        <taxon>Agaricineae</taxon>
        <taxon>Strophariaceae</taxon>
        <taxon>Galerina</taxon>
    </lineage>
</organism>